<dbReference type="InterPro" id="IPR001436">
    <property type="entry name" value="Alpha-crystallin/sHSP_animal"/>
</dbReference>
<dbReference type="PIRSF" id="PIRSF036514">
    <property type="entry name" value="Sm_HSP_B1"/>
    <property type="match status" value="1"/>
</dbReference>
<evidence type="ECO:0000256" key="2">
    <source>
        <dbReference type="PIRSR" id="PIRSR036514-1"/>
    </source>
</evidence>
<feature type="binding site" evidence="2">
    <location>
        <position position="127"/>
    </location>
    <ligand>
        <name>Zn(2+)</name>
        <dbReference type="ChEBI" id="CHEBI:29105"/>
        <label>1</label>
    </ligand>
</feature>
<evidence type="ECO:0000256" key="6">
    <source>
        <dbReference type="SAM" id="MobiDB-lite"/>
    </source>
</evidence>
<dbReference type="InterPro" id="IPR055269">
    <property type="entry name" value="Alpha-crystallin/HSP_16"/>
</dbReference>
<keyword evidence="2" id="KW-0479">Metal-binding</keyword>
<feature type="region of interest" description="Disordered" evidence="6">
    <location>
        <begin position="1"/>
        <end position="22"/>
    </location>
</feature>
<dbReference type="OMA" id="YHREESR"/>
<dbReference type="GO" id="GO:0009408">
    <property type="term" value="P:response to heat"/>
    <property type="evidence" value="ECO:0007669"/>
    <property type="project" value="UniProtKB-ARBA"/>
</dbReference>
<reference evidence="8" key="1">
    <citation type="submission" date="2021-01" db="UniProtKB">
        <authorList>
            <consortium name="EnsemblMetazoa"/>
        </authorList>
    </citation>
    <scope>IDENTIFICATION</scope>
</reference>
<dbReference type="InterPro" id="IPR002068">
    <property type="entry name" value="A-crystallin/Hsp20_dom"/>
</dbReference>
<dbReference type="OrthoDB" id="10060792at2759"/>
<dbReference type="GO" id="GO:0051082">
    <property type="term" value="F:unfolded protein binding"/>
    <property type="evidence" value="ECO:0007669"/>
    <property type="project" value="TreeGrafter"/>
</dbReference>
<evidence type="ECO:0000256" key="1">
    <source>
        <dbReference type="PIRNR" id="PIRNR036514"/>
    </source>
</evidence>
<dbReference type="AlphaFoldDB" id="A0A7M7JI74"/>
<feature type="binding site" evidence="2">
    <location>
        <position position="129"/>
    </location>
    <ligand>
        <name>Zn(2+)</name>
        <dbReference type="ChEBI" id="CHEBI:29105"/>
        <label>1</label>
    </ligand>
</feature>
<comment type="similarity">
    <text evidence="1 3 4">Belongs to the small heat shock protein (HSP20) family.</text>
</comment>
<accession>A0A7M7JI74</accession>
<evidence type="ECO:0000256" key="3">
    <source>
        <dbReference type="PROSITE-ProRule" id="PRU00285"/>
    </source>
</evidence>
<evidence type="ECO:0000259" key="7">
    <source>
        <dbReference type="PROSITE" id="PS01031"/>
    </source>
</evidence>
<dbReference type="PANTHER" id="PTHR45640:SF26">
    <property type="entry name" value="RE23625P"/>
    <property type="match status" value="1"/>
</dbReference>
<organism evidence="8 9">
    <name type="scientific">Varroa destructor</name>
    <name type="common">Honeybee mite</name>
    <dbReference type="NCBI Taxonomy" id="109461"/>
    <lineage>
        <taxon>Eukaryota</taxon>
        <taxon>Metazoa</taxon>
        <taxon>Ecdysozoa</taxon>
        <taxon>Arthropoda</taxon>
        <taxon>Chelicerata</taxon>
        <taxon>Arachnida</taxon>
        <taxon>Acari</taxon>
        <taxon>Parasitiformes</taxon>
        <taxon>Mesostigmata</taxon>
        <taxon>Gamasina</taxon>
        <taxon>Dermanyssoidea</taxon>
        <taxon>Varroidae</taxon>
        <taxon>Varroa</taxon>
    </lineage>
</organism>
<dbReference type="GO" id="GO:0042026">
    <property type="term" value="P:protein refolding"/>
    <property type="evidence" value="ECO:0007669"/>
    <property type="project" value="TreeGrafter"/>
</dbReference>
<dbReference type="PRINTS" id="PR00299">
    <property type="entry name" value="ACRYSTALLIN"/>
</dbReference>
<keyword evidence="9" id="KW-1185">Reference proteome</keyword>
<proteinExistence type="inferred from homology"/>
<dbReference type="Gene3D" id="2.60.40.790">
    <property type="match status" value="1"/>
</dbReference>
<dbReference type="InterPro" id="IPR008978">
    <property type="entry name" value="HSP20-like_chaperone"/>
</dbReference>
<dbReference type="RefSeq" id="XP_022652608.1">
    <property type="nucleotide sequence ID" value="XM_022796873.1"/>
</dbReference>
<evidence type="ECO:0000256" key="4">
    <source>
        <dbReference type="RuleBase" id="RU003616"/>
    </source>
</evidence>
<dbReference type="GO" id="GO:0005737">
    <property type="term" value="C:cytoplasm"/>
    <property type="evidence" value="ECO:0007669"/>
    <property type="project" value="TreeGrafter"/>
</dbReference>
<dbReference type="PANTHER" id="PTHR45640">
    <property type="entry name" value="HEAT SHOCK PROTEIN HSP-12.2-RELATED"/>
    <property type="match status" value="1"/>
</dbReference>
<sequence>MCSVSGFPNVNSRPGMAPERRVPISRSDLSILDNEFSNVRERFEQEMRRMEDEMSRFRSQLADHERDVFSRGLTSQPRSYLDMSSPLIQDTPDGGREIKLRFDVSDYAPEEIVVKTVDNRLQVHAKHEEKTETKSVSRQYNREFMLPKGINPERITSSLSRDGVLTITAPLPAIEDSRGEKMIPIAHQ</sequence>
<keyword evidence="5" id="KW-0175">Coiled coil</keyword>
<feature type="coiled-coil region" evidence="5">
    <location>
        <begin position="33"/>
        <end position="67"/>
    </location>
</feature>
<evidence type="ECO:0000256" key="5">
    <source>
        <dbReference type="SAM" id="Coils"/>
    </source>
</evidence>
<keyword evidence="2" id="KW-0862">Zinc</keyword>
<name>A0A7M7JI74_VARDE</name>
<dbReference type="EnsemblMetazoa" id="XM_022796873">
    <property type="protein sequence ID" value="XP_022652608"/>
    <property type="gene ID" value="LOC111246750"/>
</dbReference>
<dbReference type="GeneID" id="111246750"/>
<protein>
    <recommendedName>
        <fullName evidence="7">SHSP domain-containing protein</fullName>
    </recommendedName>
</protein>
<dbReference type="Proteomes" id="UP000594260">
    <property type="component" value="Unplaced"/>
</dbReference>
<dbReference type="KEGG" id="vde:111246750"/>
<dbReference type="GO" id="GO:0005634">
    <property type="term" value="C:nucleus"/>
    <property type="evidence" value="ECO:0007669"/>
    <property type="project" value="TreeGrafter"/>
</dbReference>
<dbReference type="InParanoid" id="A0A7M7JI74"/>
<dbReference type="FunCoup" id="A0A7M7JI74">
    <property type="interactions" value="46"/>
</dbReference>
<feature type="compositionally biased region" description="Polar residues" evidence="6">
    <location>
        <begin position="1"/>
        <end position="12"/>
    </location>
</feature>
<evidence type="ECO:0000313" key="8">
    <source>
        <dbReference type="EnsemblMetazoa" id="XP_022652608"/>
    </source>
</evidence>
<dbReference type="PROSITE" id="PS01031">
    <property type="entry name" value="SHSP"/>
    <property type="match status" value="1"/>
</dbReference>
<dbReference type="GO" id="GO:0046872">
    <property type="term" value="F:metal ion binding"/>
    <property type="evidence" value="ECO:0007669"/>
    <property type="project" value="UniProtKB-KW"/>
</dbReference>
<feature type="domain" description="SHSP" evidence="7">
    <location>
        <begin position="78"/>
        <end position="188"/>
    </location>
</feature>
<dbReference type="SUPFAM" id="SSF49764">
    <property type="entry name" value="HSP20-like chaperones"/>
    <property type="match status" value="1"/>
</dbReference>
<dbReference type="CDD" id="cd06526">
    <property type="entry name" value="metazoan_ACD"/>
    <property type="match status" value="1"/>
</dbReference>
<evidence type="ECO:0000313" key="9">
    <source>
        <dbReference type="Proteomes" id="UP000594260"/>
    </source>
</evidence>
<dbReference type="Pfam" id="PF00011">
    <property type="entry name" value="HSP20"/>
    <property type="match status" value="1"/>
</dbReference>